<keyword evidence="3" id="KW-1185">Reference proteome</keyword>
<evidence type="ECO:0000313" key="2">
    <source>
        <dbReference type="EMBL" id="BDU75285.1"/>
    </source>
</evidence>
<gene>
    <name evidence="2" type="ORF">METESE_02430</name>
</gene>
<dbReference type="GO" id="GO:0005886">
    <property type="term" value="C:plasma membrane"/>
    <property type="evidence" value="ECO:0007669"/>
    <property type="project" value="TreeGrafter"/>
</dbReference>
<keyword evidence="1" id="KW-0472">Membrane</keyword>
<protein>
    <recommendedName>
        <fullName evidence="4">Tyrosine kinase G-rich domain-containing protein</fullName>
    </recommendedName>
</protein>
<dbReference type="PANTHER" id="PTHR32309">
    <property type="entry name" value="TYROSINE-PROTEIN KINASE"/>
    <property type="match status" value="1"/>
</dbReference>
<organism evidence="2 3">
    <name type="scientific">Mesoterricola sediminis</name>
    <dbReference type="NCBI Taxonomy" id="2927980"/>
    <lineage>
        <taxon>Bacteria</taxon>
        <taxon>Pseudomonadati</taxon>
        <taxon>Acidobacteriota</taxon>
        <taxon>Holophagae</taxon>
        <taxon>Holophagales</taxon>
        <taxon>Holophagaceae</taxon>
        <taxon>Mesoterricola</taxon>
    </lineage>
</organism>
<reference evidence="2" key="1">
    <citation type="journal article" date="2023" name="Int. J. Syst. Evol. Microbiol.">
        <title>Mesoterricola silvestris gen. nov., sp. nov., Mesoterricola sediminis sp. nov., Geothrix oryzae sp. nov., Geothrix edaphica sp. nov., Geothrix rubra sp. nov., and Geothrix limicola sp. nov., six novel members of Acidobacteriota isolated from soils.</title>
        <authorList>
            <person name="Itoh H."/>
            <person name="Sugisawa Y."/>
            <person name="Mise K."/>
            <person name="Xu Z."/>
            <person name="Kuniyasu M."/>
            <person name="Ushijima N."/>
            <person name="Kawano K."/>
            <person name="Kobayashi E."/>
            <person name="Shiratori Y."/>
            <person name="Masuda Y."/>
            <person name="Senoo K."/>
        </authorList>
    </citation>
    <scope>NUCLEOTIDE SEQUENCE</scope>
    <source>
        <strain evidence="2">W786</strain>
    </source>
</reference>
<sequence>MTLYDFLDSKNIDRAVVRFGKVLSCSKDAKSKVVTIRVETKSPSLSQAVLQQSVKLLEQFVQEKGRTKGGAKALFAEGRLGEARKEMDATEGEFRRFLDANRNYLVSSDPAIRLRGLRLEAEYKLRQQIVTTLALSREQALMEEKNDIPVINVLDPGNLPIEKAGPNRAGFVVGAFLASLALLVAWQFRATLREMLAVQP</sequence>
<dbReference type="GO" id="GO:0004713">
    <property type="term" value="F:protein tyrosine kinase activity"/>
    <property type="evidence" value="ECO:0007669"/>
    <property type="project" value="TreeGrafter"/>
</dbReference>
<dbReference type="Proteomes" id="UP001228113">
    <property type="component" value="Chromosome"/>
</dbReference>
<dbReference type="KEGG" id="msea:METESE_02430"/>
<name>A0AA48GVQ9_9BACT</name>
<dbReference type="PANTHER" id="PTHR32309:SF13">
    <property type="entry name" value="FERRIC ENTEROBACTIN TRANSPORT PROTEIN FEPE"/>
    <property type="match status" value="1"/>
</dbReference>
<evidence type="ECO:0000313" key="3">
    <source>
        <dbReference type="Proteomes" id="UP001228113"/>
    </source>
</evidence>
<proteinExistence type="predicted"/>
<keyword evidence="1" id="KW-0812">Transmembrane</keyword>
<evidence type="ECO:0000256" key="1">
    <source>
        <dbReference type="SAM" id="Phobius"/>
    </source>
</evidence>
<dbReference type="EMBL" id="AP027081">
    <property type="protein sequence ID" value="BDU75285.1"/>
    <property type="molecule type" value="Genomic_DNA"/>
</dbReference>
<dbReference type="InterPro" id="IPR050445">
    <property type="entry name" value="Bact_polysacc_biosynth/exp"/>
</dbReference>
<keyword evidence="1" id="KW-1133">Transmembrane helix</keyword>
<dbReference type="AlphaFoldDB" id="A0AA48GVQ9"/>
<evidence type="ECO:0008006" key="4">
    <source>
        <dbReference type="Google" id="ProtNLM"/>
    </source>
</evidence>
<feature type="transmembrane region" description="Helical" evidence="1">
    <location>
        <begin position="169"/>
        <end position="188"/>
    </location>
</feature>
<accession>A0AA48GVQ9</accession>